<comment type="caution">
    <text evidence="1">The sequence shown here is derived from an EMBL/GenBank/DDBJ whole genome shotgun (WGS) entry which is preliminary data.</text>
</comment>
<keyword evidence="2" id="KW-1185">Reference proteome</keyword>
<accession>A0AAD4WKQ3</accession>
<evidence type="ECO:0000313" key="1">
    <source>
        <dbReference type="EMBL" id="KAI5344893.1"/>
    </source>
</evidence>
<sequence>MGFWKESREVGAELEPHPSKAWCIFDLASGKVAETREEKLEKLVSPCFFLFRITNTRMGKEEINTCPFNPIPATPTLGWLKWSTLNMIVAGSDYQSRI</sequence>
<dbReference type="AlphaFoldDB" id="A0AAD4WKQ3"/>
<reference evidence="1 2" key="1">
    <citation type="journal article" date="2022" name="G3 (Bethesda)">
        <title>Whole-genome sequence and methylome profiling of the almond [Prunus dulcis (Mill.) D.A. Webb] cultivar 'Nonpareil'.</title>
        <authorList>
            <person name="D'Amico-Willman K.M."/>
            <person name="Ouma W.Z."/>
            <person name="Meulia T."/>
            <person name="Sideli G.M."/>
            <person name="Gradziel T.M."/>
            <person name="Fresnedo-Ramirez J."/>
        </authorList>
    </citation>
    <scope>NUCLEOTIDE SEQUENCE [LARGE SCALE GENOMIC DNA]</scope>
    <source>
        <strain evidence="1">Clone GOH B32 T37-40</strain>
    </source>
</reference>
<gene>
    <name evidence="1" type="ORF">L3X38_012770</name>
</gene>
<dbReference type="Proteomes" id="UP001054821">
    <property type="component" value="Chromosome 2"/>
</dbReference>
<dbReference type="EMBL" id="JAJFAZ020000002">
    <property type="protein sequence ID" value="KAI5344893.1"/>
    <property type="molecule type" value="Genomic_DNA"/>
</dbReference>
<proteinExistence type="predicted"/>
<protein>
    <submittedName>
        <fullName evidence="1">Uncharacterized protein</fullName>
    </submittedName>
</protein>
<name>A0AAD4WKQ3_PRUDU</name>
<evidence type="ECO:0000313" key="2">
    <source>
        <dbReference type="Proteomes" id="UP001054821"/>
    </source>
</evidence>
<organism evidence="1 2">
    <name type="scientific">Prunus dulcis</name>
    <name type="common">Almond</name>
    <name type="synonym">Amygdalus dulcis</name>
    <dbReference type="NCBI Taxonomy" id="3755"/>
    <lineage>
        <taxon>Eukaryota</taxon>
        <taxon>Viridiplantae</taxon>
        <taxon>Streptophyta</taxon>
        <taxon>Embryophyta</taxon>
        <taxon>Tracheophyta</taxon>
        <taxon>Spermatophyta</taxon>
        <taxon>Magnoliopsida</taxon>
        <taxon>eudicotyledons</taxon>
        <taxon>Gunneridae</taxon>
        <taxon>Pentapetalae</taxon>
        <taxon>rosids</taxon>
        <taxon>fabids</taxon>
        <taxon>Rosales</taxon>
        <taxon>Rosaceae</taxon>
        <taxon>Amygdaloideae</taxon>
        <taxon>Amygdaleae</taxon>
        <taxon>Prunus</taxon>
    </lineage>
</organism>